<keyword evidence="2" id="KW-0614">Plasmid</keyword>
<evidence type="ECO:0000259" key="1">
    <source>
        <dbReference type="Pfam" id="PF13577"/>
    </source>
</evidence>
<name>A0A1D8AEE5_9SPHN</name>
<gene>
    <name evidence="2" type="ORF">BES08_26795</name>
</gene>
<evidence type="ECO:0000313" key="3">
    <source>
        <dbReference type="Proteomes" id="UP000094626"/>
    </source>
</evidence>
<feature type="domain" description="SnoaL-like" evidence="1">
    <location>
        <begin position="7"/>
        <end position="136"/>
    </location>
</feature>
<dbReference type="SUPFAM" id="SSF54427">
    <property type="entry name" value="NTF2-like"/>
    <property type="match status" value="1"/>
</dbReference>
<organism evidence="2 3">
    <name type="scientific">Novosphingobium resinovorum</name>
    <dbReference type="NCBI Taxonomy" id="158500"/>
    <lineage>
        <taxon>Bacteria</taxon>
        <taxon>Pseudomonadati</taxon>
        <taxon>Pseudomonadota</taxon>
        <taxon>Alphaproteobacteria</taxon>
        <taxon>Sphingomonadales</taxon>
        <taxon>Sphingomonadaceae</taxon>
        <taxon>Novosphingobium</taxon>
    </lineage>
</organism>
<geneLocation type="plasmid" evidence="2 3">
    <name>pSA2</name>
</geneLocation>
<dbReference type="InterPro" id="IPR037401">
    <property type="entry name" value="SnoaL-like"/>
</dbReference>
<protein>
    <submittedName>
        <fullName evidence="2">DUF4440 domain-containing protein</fullName>
    </submittedName>
</protein>
<dbReference type="RefSeq" id="WP_069709857.1">
    <property type="nucleotide sequence ID" value="NZ_BSFC01000025.1"/>
</dbReference>
<dbReference type="OrthoDB" id="7851780at2"/>
<dbReference type="CDD" id="cd00531">
    <property type="entry name" value="NTF2_like"/>
    <property type="match status" value="1"/>
</dbReference>
<keyword evidence="3" id="KW-1185">Reference proteome</keyword>
<dbReference type="AlphaFoldDB" id="A0A1D8AEE5"/>
<dbReference type="EMBL" id="CP017077">
    <property type="protein sequence ID" value="AOR80470.1"/>
    <property type="molecule type" value="Genomic_DNA"/>
</dbReference>
<accession>A0A1D8AEE5</accession>
<dbReference type="Proteomes" id="UP000094626">
    <property type="component" value="Plasmid pSA2"/>
</dbReference>
<proteinExistence type="predicted"/>
<dbReference type="Gene3D" id="3.10.450.50">
    <property type="match status" value="1"/>
</dbReference>
<sequence length="151" mass="16923">MTDDLARLLDYEAIRMVKARYCRFLDTKDWDGFIGLFTPDAVMDVREDTGNPPISGHAAILDQVRFAVIDARSAHQVHSSEIDLREDEADVVTAMQDRVVWSPGKCPIPGGASITGFGHYHERYVRQDGTWKIAALKLTRLYVEVHPAPVA</sequence>
<dbReference type="KEGG" id="nre:BES08_26795"/>
<dbReference type="InterPro" id="IPR032710">
    <property type="entry name" value="NTF2-like_dom_sf"/>
</dbReference>
<reference evidence="3" key="1">
    <citation type="journal article" date="2017" name="J. Biotechnol.">
        <title>Complete genome sequence of Novosphingobium resinovorum SA1, a versatile xenobiotic-degrading bacterium capable of utilizing sulfanilic acid.</title>
        <authorList>
            <person name="Hegedus B."/>
            <person name="Kos P.B."/>
            <person name="Balint B."/>
            <person name="Maroti G."/>
            <person name="Gan H.M."/>
            <person name="Perei K."/>
            <person name="Rakhely G."/>
        </authorList>
    </citation>
    <scope>NUCLEOTIDE SEQUENCE [LARGE SCALE GENOMIC DNA]</scope>
    <source>
        <strain evidence="3">SA1</strain>
    </source>
</reference>
<evidence type="ECO:0000313" key="2">
    <source>
        <dbReference type="EMBL" id="AOR80470.1"/>
    </source>
</evidence>
<dbReference type="Pfam" id="PF13577">
    <property type="entry name" value="SnoaL_4"/>
    <property type="match status" value="1"/>
</dbReference>